<gene>
    <name evidence="3" type="ORF">DAPPUDRAFT_309040</name>
</gene>
<keyword evidence="4" id="KW-1185">Reference proteome</keyword>
<reference evidence="3 4" key="1">
    <citation type="journal article" date="2011" name="Science">
        <title>The ecoresponsive genome of Daphnia pulex.</title>
        <authorList>
            <person name="Colbourne J.K."/>
            <person name="Pfrender M.E."/>
            <person name="Gilbert D."/>
            <person name="Thomas W.K."/>
            <person name="Tucker A."/>
            <person name="Oakley T.H."/>
            <person name="Tokishita S."/>
            <person name="Aerts A."/>
            <person name="Arnold G.J."/>
            <person name="Basu M.K."/>
            <person name="Bauer D.J."/>
            <person name="Caceres C.E."/>
            <person name="Carmel L."/>
            <person name="Casola C."/>
            <person name="Choi J.H."/>
            <person name="Detter J.C."/>
            <person name="Dong Q."/>
            <person name="Dusheyko S."/>
            <person name="Eads B.D."/>
            <person name="Frohlich T."/>
            <person name="Geiler-Samerotte K.A."/>
            <person name="Gerlach D."/>
            <person name="Hatcher P."/>
            <person name="Jogdeo S."/>
            <person name="Krijgsveld J."/>
            <person name="Kriventseva E.V."/>
            <person name="Kultz D."/>
            <person name="Laforsch C."/>
            <person name="Lindquist E."/>
            <person name="Lopez J."/>
            <person name="Manak J.R."/>
            <person name="Muller J."/>
            <person name="Pangilinan J."/>
            <person name="Patwardhan R.P."/>
            <person name="Pitluck S."/>
            <person name="Pritham E.J."/>
            <person name="Rechtsteiner A."/>
            <person name="Rho M."/>
            <person name="Rogozin I.B."/>
            <person name="Sakarya O."/>
            <person name="Salamov A."/>
            <person name="Schaack S."/>
            <person name="Shapiro H."/>
            <person name="Shiga Y."/>
            <person name="Skalitzky C."/>
            <person name="Smith Z."/>
            <person name="Souvorov A."/>
            <person name="Sung W."/>
            <person name="Tang Z."/>
            <person name="Tsuchiya D."/>
            <person name="Tu H."/>
            <person name="Vos H."/>
            <person name="Wang M."/>
            <person name="Wolf Y.I."/>
            <person name="Yamagata H."/>
            <person name="Yamada T."/>
            <person name="Ye Y."/>
            <person name="Shaw J.R."/>
            <person name="Andrews J."/>
            <person name="Crease T.J."/>
            <person name="Tang H."/>
            <person name="Lucas S.M."/>
            <person name="Robertson H.M."/>
            <person name="Bork P."/>
            <person name="Koonin E.V."/>
            <person name="Zdobnov E.M."/>
            <person name="Grigoriev I.V."/>
            <person name="Lynch M."/>
            <person name="Boore J.L."/>
        </authorList>
    </citation>
    <scope>NUCLEOTIDE SEQUENCE [LARGE SCALE GENOMIC DNA]</scope>
</reference>
<organism evidence="3 4">
    <name type="scientific">Daphnia pulex</name>
    <name type="common">Water flea</name>
    <dbReference type="NCBI Taxonomy" id="6669"/>
    <lineage>
        <taxon>Eukaryota</taxon>
        <taxon>Metazoa</taxon>
        <taxon>Ecdysozoa</taxon>
        <taxon>Arthropoda</taxon>
        <taxon>Crustacea</taxon>
        <taxon>Branchiopoda</taxon>
        <taxon>Diplostraca</taxon>
        <taxon>Cladocera</taxon>
        <taxon>Anomopoda</taxon>
        <taxon>Daphniidae</taxon>
        <taxon>Daphnia</taxon>
    </lineage>
</organism>
<dbReference type="OrthoDB" id="6353078at2759"/>
<evidence type="ECO:0000313" key="3">
    <source>
        <dbReference type="EMBL" id="EFX86060.1"/>
    </source>
</evidence>
<name>E9G477_DAPPU</name>
<dbReference type="Proteomes" id="UP000000305">
    <property type="component" value="Unassembled WGS sequence"/>
</dbReference>
<feature type="compositionally biased region" description="Polar residues" evidence="1">
    <location>
        <begin position="240"/>
        <end position="252"/>
    </location>
</feature>
<keyword evidence="2" id="KW-0812">Transmembrane</keyword>
<evidence type="ECO:0000256" key="1">
    <source>
        <dbReference type="SAM" id="MobiDB-lite"/>
    </source>
</evidence>
<keyword evidence="2" id="KW-1133">Transmembrane helix</keyword>
<accession>E9G477</accession>
<dbReference type="EMBL" id="GL732531">
    <property type="protein sequence ID" value="EFX86060.1"/>
    <property type="molecule type" value="Genomic_DNA"/>
</dbReference>
<feature type="compositionally biased region" description="Polar residues" evidence="1">
    <location>
        <begin position="388"/>
        <end position="401"/>
    </location>
</feature>
<keyword evidence="2" id="KW-0472">Membrane</keyword>
<feature type="region of interest" description="Disordered" evidence="1">
    <location>
        <begin position="236"/>
        <end position="502"/>
    </location>
</feature>
<feature type="region of interest" description="Disordered" evidence="1">
    <location>
        <begin position="621"/>
        <end position="645"/>
    </location>
</feature>
<feature type="transmembrane region" description="Helical" evidence="2">
    <location>
        <begin position="134"/>
        <end position="153"/>
    </location>
</feature>
<feature type="compositionally biased region" description="Polar residues" evidence="1">
    <location>
        <begin position="412"/>
        <end position="422"/>
    </location>
</feature>
<dbReference type="HOGENOM" id="CLU_424706_0_0_1"/>
<evidence type="ECO:0000256" key="2">
    <source>
        <dbReference type="SAM" id="Phobius"/>
    </source>
</evidence>
<sequence>MCRDITFAAAVNSLIQTALCISFGVVAMLMYDCKLTPTPIQISDPSQIPSPLVAFTNSFYLQYFHFRNSCIARNEPYWKDINDTQTGVVTKSSQVHGMFIGYLVENGLWFLCSVLLFFGCVLKSKWIYVTYASTQFTVILYDVILIVLFALDFKSYKMKQPKSSKRNKSGPSSRRPPRDHQPPYEPYQPEPYQPEPFQPHLYPSPYKASRYPDVVSHPPGKFDDSSDEIIVSPAMRYGSPSRNLPSAVSASNYREPRNFEGGRQQAALPPGTRSQVQVPGKSHESVQHPYSSSNRNRMSDRRPSPPRQRHQSRYPNDYQSNISYEGPPANYFDDSDRKMAHVGAPQYHEDRRRQPTSSNQPRAAIASDAESAPNVRFASPIRRESFDRFSNSSDQLKNQRPWSYISPEDLPSSPNKLNQFYNSRIAMSEKPTSRALPALDESDLDYKSSKKQQQQQRQQSEYRKRHSVESRQPLLSQTTLKTQEESPRRHRPAPPIPQDEEPHFYANFEPPMKKNVRFSKRTQSLDILEVPVESPVARRIKQYKAKSPKKVDNKKKMTKEYSSSGEELCTDEFLLFNYNKSPDARNVTVNKTVTELKRAPSSASSPNLVFDPASNTARLVYGKQSNNNKSFQGQQRKSYLNETSI</sequence>
<dbReference type="AlphaFoldDB" id="E9G477"/>
<proteinExistence type="predicted"/>
<feature type="transmembrane region" description="Helical" evidence="2">
    <location>
        <begin position="108"/>
        <end position="128"/>
    </location>
</feature>
<protein>
    <submittedName>
        <fullName evidence="3">Uncharacterized protein</fullName>
    </submittedName>
</protein>
<feature type="region of interest" description="Disordered" evidence="1">
    <location>
        <begin position="161"/>
        <end position="199"/>
    </location>
</feature>
<feature type="compositionally biased region" description="Pro residues" evidence="1">
    <location>
        <begin position="183"/>
        <end position="197"/>
    </location>
</feature>
<dbReference type="InParanoid" id="E9G477"/>
<dbReference type="KEGG" id="dpx:DAPPUDRAFT_309040"/>
<evidence type="ECO:0000313" key="4">
    <source>
        <dbReference type="Proteomes" id="UP000000305"/>
    </source>
</evidence>
<feature type="transmembrane region" description="Helical" evidence="2">
    <location>
        <begin position="6"/>
        <end position="31"/>
    </location>
</feature>